<gene>
    <name evidence="2" type="ORF">HMPREF9460_03930</name>
</gene>
<dbReference type="PROSITE" id="PS51257">
    <property type="entry name" value="PROKAR_LIPOPROTEIN"/>
    <property type="match status" value="1"/>
</dbReference>
<reference evidence="2 3" key="1">
    <citation type="submission" date="2011-08" db="EMBL/GenBank/DDBJ databases">
        <title>The Genome Sequence of Clostridium orbiscindens 1_3_50AFAA.</title>
        <authorList>
            <consortium name="The Broad Institute Genome Sequencing Platform"/>
            <person name="Earl A."/>
            <person name="Ward D."/>
            <person name="Feldgarden M."/>
            <person name="Gevers D."/>
            <person name="Daigneault M."/>
            <person name="Strauss J."/>
            <person name="Allen-Vercoe E."/>
            <person name="Young S.K."/>
            <person name="Zeng Q."/>
            <person name="Gargeya S."/>
            <person name="Fitzgerald M."/>
            <person name="Haas B."/>
            <person name="Abouelleil A."/>
            <person name="Alvarado L."/>
            <person name="Arachchi H.M."/>
            <person name="Berlin A."/>
            <person name="Brown A."/>
            <person name="Chapman S.B."/>
            <person name="Chen Z."/>
            <person name="Dunbar C."/>
            <person name="Freedman E."/>
            <person name="Gearin G."/>
            <person name="Gellesch M."/>
            <person name="Goldberg J."/>
            <person name="Griggs A."/>
            <person name="Gujja S."/>
            <person name="Heiman D."/>
            <person name="Howarth C."/>
            <person name="Larson L."/>
            <person name="Lui A."/>
            <person name="MacDonald P.J.P."/>
            <person name="Montmayeur A."/>
            <person name="Murphy C."/>
            <person name="Neiman D."/>
            <person name="Pearson M."/>
            <person name="Priest M."/>
            <person name="Roberts A."/>
            <person name="Saif S."/>
            <person name="Shea T."/>
            <person name="Shenoy N."/>
            <person name="Sisk P."/>
            <person name="Stolte C."/>
            <person name="Sykes S."/>
            <person name="Wortman J."/>
            <person name="Nusbaum C."/>
            <person name="Birren B."/>
        </authorList>
    </citation>
    <scope>NUCLEOTIDE SEQUENCE [LARGE SCALE GENOMIC DNA]</scope>
    <source>
        <strain evidence="2 3">1_3_50AFAA</strain>
    </source>
</reference>
<dbReference type="InterPro" id="IPR036412">
    <property type="entry name" value="HAD-like_sf"/>
</dbReference>
<dbReference type="SUPFAM" id="SSF56784">
    <property type="entry name" value="HAD-like"/>
    <property type="match status" value="1"/>
</dbReference>
<proteinExistence type="predicted"/>
<name>A0A096B0K5_FLAPL</name>
<sequence>MKKLLLMLGLTLLAAGLAGCGNSSGNVAVPEKPVLYLYPEEEMEVTVTLDFDGTLTSTYPAYGDGWTVTARPDGTLTNPATGREYYCLFWEGITEAEYDFSAGFCVAGEDTAAFLEDALDRLGLTEREADEFIIYWLPKLEGNPYNLLSFQTDAYTDSAALTIDPAPDTLIRVFLAWKGLDAPVEVEPQTLTAPERTGFTAVEWGGAEVD</sequence>
<evidence type="ECO:0000313" key="3">
    <source>
        <dbReference type="Proteomes" id="UP000029585"/>
    </source>
</evidence>
<dbReference type="HOGENOM" id="CLU_076342_0_0_9"/>
<dbReference type="PATRIC" id="fig|742738.3.peg.4045"/>
<evidence type="ECO:0000256" key="1">
    <source>
        <dbReference type="SAM" id="SignalP"/>
    </source>
</evidence>
<feature type="signal peptide" evidence="1">
    <location>
        <begin position="1"/>
        <end position="28"/>
    </location>
</feature>
<accession>A0A096B0K5</accession>
<feature type="chain" id="PRO_5039530156" evidence="1">
    <location>
        <begin position="29"/>
        <end position="210"/>
    </location>
</feature>
<dbReference type="AlphaFoldDB" id="A0A096B0K5"/>
<organism evidence="2 3">
    <name type="scientific">Flavonifractor plautii 1_3_50AFAA</name>
    <dbReference type="NCBI Taxonomy" id="742738"/>
    <lineage>
        <taxon>Bacteria</taxon>
        <taxon>Bacillati</taxon>
        <taxon>Bacillota</taxon>
        <taxon>Clostridia</taxon>
        <taxon>Eubacteriales</taxon>
        <taxon>Oscillospiraceae</taxon>
        <taxon>Flavonifractor</taxon>
    </lineage>
</organism>
<dbReference type="Proteomes" id="UP000029585">
    <property type="component" value="Unassembled WGS sequence"/>
</dbReference>
<evidence type="ECO:0000313" key="2">
    <source>
        <dbReference type="EMBL" id="KGF52813.1"/>
    </source>
</evidence>
<protein>
    <submittedName>
        <fullName evidence="2">Uncharacterized protein</fullName>
    </submittedName>
</protein>
<dbReference type="EMBL" id="ADLO01000120">
    <property type="protein sequence ID" value="KGF52813.1"/>
    <property type="molecule type" value="Genomic_DNA"/>
</dbReference>
<dbReference type="RefSeq" id="WP_044943424.1">
    <property type="nucleotide sequence ID" value="NZ_KN174168.1"/>
</dbReference>
<comment type="caution">
    <text evidence="2">The sequence shown here is derived from an EMBL/GenBank/DDBJ whole genome shotgun (WGS) entry which is preliminary data.</text>
</comment>
<dbReference type="eggNOG" id="COG4991">
    <property type="taxonomic scope" value="Bacteria"/>
</dbReference>
<keyword evidence="3" id="KW-1185">Reference proteome</keyword>
<keyword evidence="1" id="KW-0732">Signal</keyword>